<reference evidence="2 3" key="1">
    <citation type="journal article" date="2019" name="Nat. Ecol. Evol.">
        <title>Megaphylogeny resolves global patterns of mushroom evolution.</title>
        <authorList>
            <person name="Varga T."/>
            <person name="Krizsan K."/>
            <person name="Foldi C."/>
            <person name="Dima B."/>
            <person name="Sanchez-Garcia M."/>
            <person name="Sanchez-Ramirez S."/>
            <person name="Szollosi G.J."/>
            <person name="Szarkandi J.G."/>
            <person name="Papp V."/>
            <person name="Albert L."/>
            <person name="Andreopoulos W."/>
            <person name="Angelini C."/>
            <person name="Antonin V."/>
            <person name="Barry K.W."/>
            <person name="Bougher N.L."/>
            <person name="Buchanan P."/>
            <person name="Buyck B."/>
            <person name="Bense V."/>
            <person name="Catcheside P."/>
            <person name="Chovatia M."/>
            <person name="Cooper J."/>
            <person name="Damon W."/>
            <person name="Desjardin D."/>
            <person name="Finy P."/>
            <person name="Geml J."/>
            <person name="Haridas S."/>
            <person name="Hughes K."/>
            <person name="Justo A."/>
            <person name="Karasinski D."/>
            <person name="Kautmanova I."/>
            <person name="Kiss B."/>
            <person name="Kocsube S."/>
            <person name="Kotiranta H."/>
            <person name="LaButti K.M."/>
            <person name="Lechner B.E."/>
            <person name="Liimatainen K."/>
            <person name="Lipzen A."/>
            <person name="Lukacs Z."/>
            <person name="Mihaltcheva S."/>
            <person name="Morgado L.N."/>
            <person name="Niskanen T."/>
            <person name="Noordeloos M.E."/>
            <person name="Ohm R.A."/>
            <person name="Ortiz-Santana B."/>
            <person name="Ovrebo C."/>
            <person name="Racz N."/>
            <person name="Riley R."/>
            <person name="Savchenko A."/>
            <person name="Shiryaev A."/>
            <person name="Soop K."/>
            <person name="Spirin V."/>
            <person name="Szebenyi C."/>
            <person name="Tomsovsky M."/>
            <person name="Tulloss R.E."/>
            <person name="Uehling J."/>
            <person name="Grigoriev I.V."/>
            <person name="Vagvolgyi C."/>
            <person name="Papp T."/>
            <person name="Martin F.M."/>
            <person name="Miettinen O."/>
            <person name="Hibbett D.S."/>
            <person name="Nagy L.G."/>
        </authorList>
    </citation>
    <scope>NUCLEOTIDE SEQUENCE [LARGE SCALE GENOMIC DNA]</scope>
    <source>
        <strain evidence="2 3">CBS 962.96</strain>
    </source>
</reference>
<sequence>MHLIYENVLMVLIMLWTGTFKGLDQGTGSYELNPTVWEGIGAATAACGDYIPSAFGQRPPNVATDAGKKATTADSWSFWLLYLGPILLYNRFTRRVYYDHFVEFVKLIKLCLEFEIKYSQIDVLRQGFKDWVLKFEELYYQHDPDRVSVCPLTIHALLHIADTIEWCGPVWTYWAFPTERYCNRIQPAIKSRRYPFACIDEYVTDYAVLSSIKANYNLSETLRMHGEPRSRTQFSHPSYPTCVLIAPTLPSSSVTQSLHDKIVISFATRFDTTVANVRRHYQPDSVEQWSKVRRLGGGDDMKASSMDNTAEDRRDATFIRYDMLVDINARHRNRQPKLKRRAFYGSLQNIFVVHFPAVREFDHEEQTYVLAGIHTCEGLKKDNGMKMPYYDKMGRYEVVDISCVQCLVGRVKVSDNSWAIVDRTGEIQRAYYLGDIDDVL</sequence>
<dbReference type="OrthoDB" id="6613063at2759"/>
<evidence type="ECO:0000313" key="2">
    <source>
        <dbReference type="EMBL" id="THU76673.1"/>
    </source>
</evidence>
<evidence type="ECO:0000256" key="1">
    <source>
        <dbReference type="SAM" id="SignalP"/>
    </source>
</evidence>
<name>A0A4S8KMD7_DENBC</name>
<dbReference type="AlphaFoldDB" id="A0A4S8KMD7"/>
<protein>
    <recommendedName>
        <fullName evidence="4">DUF4218 domain-containing protein</fullName>
    </recommendedName>
</protein>
<organism evidence="2 3">
    <name type="scientific">Dendrothele bispora (strain CBS 962.96)</name>
    <dbReference type="NCBI Taxonomy" id="1314807"/>
    <lineage>
        <taxon>Eukaryota</taxon>
        <taxon>Fungi</taxon>
        <taxon>Dikarya</taxon>
        <taxon>Basidiomycota</taxon>
        <taxon>Agaricomycotina</taxon>
        <taxon>Agaricomycetes</taxon>
        <taxon>Agaricomycetidae</taxon>
        <taxon>Agaricales</taxon>
        <taxon>Agaricales incertae sedis</taxon>
        <taxon>Dendrothele</taxon>
    </lineage>
</organism>
<dbReference type="EMBL" id="ML180764">
    <property type="protein sequence ID" value="THU76673.1"/>
    <property type="molecule type" value="Genomic_DNA"/>
</dbReference>
<gene>
    <name evidence="2" type="ORF">K435DRAFT_824523</name>
</gene>
<feature type="chain" id="PRO_5020504050" description="DUF4218 domain-containing protein" evidence="1">
    <location>
        <begin position="23"/>
        <end position="440"/>
    </location>
</feature>
<keyword evidence="3" id="KW-1185">Reference proteome</keyword>
<keyword evidence="1" id="KW-0732">Signal</keyword>
<accession>A0A4S8KMD7</accession>
<proteinExistence type="predicted"/>
<dbReference type="Proteomes" id="UP000297245">
    <property type="component" value="Unassembled WGS sequence"/>
</dbReference>
<evidence type="ECO:0008006" key="4">
    <source>
        <dbReference type="Google" id="ProtNLM"/>
    </source>
</evidence>
<evidence type="ECO:0000313" key="3">
    <source>
        <dbReference type="Proteomes" id="UP000297245"/>
    </source>
</evidence>
<feature type="signal peptide" evidence="1">
    <location>
        <begin position="1"/>
        <end position="22"/>
    </location>
</feature>
<dbReference type="PANTHER" id="PTHR46579:SF1">
    <property type="entry name" value="F5_8 TYPE C DOMAIN-CONTAINING PROTEIN"/>
    <property type="match status" value="1"/>
</dbReference>
<dbReference type="PANTHER" id="PTHR46579">
    <property type="entry name" value="F5/8 TYPE C DOMAIN-CONTAINING PROTEIN-RELATED"/>
    <property type="match status" value="1"/>
</dbReference>